<keyword evidence="1" id="KW-1133">Transmembrane helix</keyword>
<evidence type="ECO:0000256" key="1">
    <source>
        <dbReference type="SAM" id="Phobius"/>
    </source>
</evidence>
<gene>
    <name evidence="2" type="ORF">S06H3_64979</name>
</gene>
<comment type="caution">
    <text evidence="2">The sequence shown here is derived from an EMBL/GenBank/DDBJ whole genome shotgun (WGS) entry which is preliminary data.</text>
</comment>
<feature type="non-terminal residue" evidence="2">
    <location>
        <position position="30"/>
    </location>
</feature>
<dbReference type="AlphaFoldDB" id="X1Q835"/>
<keyword evidence="1" id="KW-0472">Membrane</keyword>
<name>X1Q835_9ZZZZ</name>
<keyword evidence="1" id="KW-0812">Transmembrane</keyword>
<organism evidence="2">
    <name type="scientific">marine sediment metagenome</name>
    <dbReference type="NCBI Taxonomy" id="412755"/>
    <lineage>
        <taxon>unclassified sequences</taxon>
        <taxon>metagenomes</taxon>
        <taxon>ecological metagenomes</taxon>
    </lineage>
</organism>
<evidence type="ECO:0000313" key="2">
    <source>
        <dbReference type="EMBL" id="GAI64393.1"/>
    </source>
</evidence>
<reference evidence="2" key="1">
    <citation type="journal article" date="2014" name="Front. Microbiol.">
        <title>High frequency of phylogenetically diverse reductive dehalogenase-homologous genes in deep subseafloor sedimentary metagenomes.</title>
        <authorList>
            <person name="Kawai M."/>
            <person name="Futagami T."/>
            <person name="Toyoda A."/>
            <person name="Takaki Y."/>
            <person name="Nishi S."/>
            <person name="Hori S."/>
            <person name="Arai W."/>
            <person name="Tsubouchi T."/>
            <person name="Morono Y."/>
            <person name="Uchiyama I."/>
            <person name="Ito T."/>
            <person name="Fujiyama A."/>
            <person name="Inagaki F."/>
            <person name="Takami H."/>
        </authorList>
    </citation>
    <scope>NUCLEOTIDE SEQUENCE</scope>
    <source>
        <strain evidence="2">Expedition CK06-06</strain>
    </source>
</reference>
<accession>X1Q835</accession>
<sequence>MEKPCSNLQLNGILVLLFVMFVMNYLTTVL</sequence>
<proteinExistence type="predicted"/>
<protein>
    <submittedName>
        <fullName evidence="2">Uncharacterized protein</fullName>
    </submittedName>
</protein>
<dbReference type="EMBL" id="BARV01043570">
    <property type="protein sequence ID" value="GAI64393.1"/>
    <property type="molecule type" value="Genomic_DNA"/>
</dbReference>
<feature type="transmembrane region" description="Helical" evidence="1">
    <location>
        <begin position="7"/>
        <end position="26"/>
    </location>
</feature>